<dbReference type="InterPro" id="IPR016035">
    <property type="entry name" value="Acyl_Trfase/lysoPLipase"/>
</dbReference>
<keyword evidence="5" id="KW-1185">Reference proteome</keyword>
<feature type="active site" description="Nucleophile" evidence="2">
    <location>
        <position position="38"/>
    </location>
</feature>
<feature type="active site" description="Proton acceptor" evidence="2">
    <location>
        <position position="186"/>
    </location>
</feature>
<keyword evidence="1 2" id="KW-0443">Lipid metabolism</keyword>
<evidence type="ECO:0000313" key="4">
    <source>
        <dbReference type="EMBL" id="UOQ47470.1"/>
    </source>
</evidence>
<dbReference type="SUPFAM" id="SSF52151">
    <property type="entry name" value="FabD/lysophospholipase-like"/>
    <property type="match status" value="1"/>
</dbReference>
<dbReference type="PROSITE" id="PS51635">
    <property type="entry name" value="PNPLA"/>
    <property type="match status" value="1"/>
</dbReference>
<dbReference type="Pfam" id="PF01734">
    <property type="entry name" value="Patatin"/>
    <property type="match status" value="1"/>
</dbReference>
<gene>
    <name evidence="4" type="ORF">MUN88_15570</name>
</gene>
<dbReference type="EMBL" id="CP095072">
    <property type="protein sequence ID" value="UOQ47470.1"/>
    <property type="molecule type" value="Genomic_DNA"/>
</dbReference>
<dbReference type="InterPro" id="IPR002641">
    <property type="entry name" value="PNPLA_dom"/>
</dbReference>
<dbReference type="RefSeq" id="WP_244716631.1">
    <property type="nucleotide sequence ID" value="NZ_CP095072.1"/>
</dbReference>
<sequence length="297" mass="34278">MKIDGVFSGGGVKAFAFIGALQALEEHNIQFERVAGTSAGALFATFIAAGYSAEELQELFLDLPLENFLDQSKFGAAFPIIKWITLYRTMGLYRGNYFQYWLEEKLQEKGVKTFFDLPTGKLKIVSADLTLNQVVIFPDDLAKYYHIDSTYYTVAKAVRSSISIPYFFRPFKLNNPQTKRKSYIVDGMILSNFPLWLFDRGKHTRVRPIVGMQLSDPRQKQPKHKINNSLDMLFAMMNTMRNAYDTRYIAENVAKDIIFFPIEDISATDFQLSRDDKLKLIEIGYQRTNKFLRKWSK</sequence>
<keyword evidence="2" id="KW-0378">Hydrolase</keyword>
<dbReference type="InterPro" id="IPR052580">
    <property type="entry name" value="Lipid_Hydrolase"/>
</dbReference>
<dbReference type="PANTHER" id="PTHR46394">
    <property type="entry name" value="ANNEXIN"/>
    <property type="match status" value="1"/>
</dbReference>
<evidence type="ECO:0000313" key="5">
    <source>
        <dbReference type="Proteomes" id="UP000831782"/>
    </source>
</evidence>
<dbReference type="PANTHER" id="PTHR46394:SF1">
    <property type="entry name" value="PNPLA DOMAIN-CONTAINING PROTEIN"/>
    <property type="match status" value="1"/>
</dbReference>
<dbReference type="Proteomes" id="UP000831782">
    <property type="component" value="Chromosome"/>
</dbReference>
<evidence type="ECO:0000256" key="2">
    <source>
        <dbReference type="PROSITE-ProRule" id="PRU01161"/>
    </source>
</evidence>
<evidence type="ECO:0000256" key="1">
    <source>
        <dbReference type="ARBA" id="ARBA00023098"/>
    </source>
</evidence>
<protein>
    <submittedName>
        <fullName evidence="4">Patatin-like phospholipase family protein</fullName>
    </submittedName>
</protein>
<reference evidence="4 5" key="1">
    <citation type="submission" date="2022-04" db="EMBL/GenBank/DDBJ databases">
        <title>Gracilibacillus sp. isolated from saltern.</title>
        <authorList>
            <person name="Won M."/>
            <person name="Lee C.-M."/>
            <person name="Woen H.-Y."/>
            <person name="Kwon S.-W."/>
        </authorList>
    </citation>
    <scope>NUCLEOTIDE SEQUENCE [LARGE SCALE GENOMIC DNA]</scope>
    <source>
        <strain evidence="4 5">SSWR10-1</strain>
    </source>
</reference>
<name>A0ABY4ESR4_9BACI</name>
<organism evidence="4 5">
    <name type="scientific">Gracilibacillus caseinilyticus</name>
    <dbReference type="NCBI Taxonomy" id="2932256"/>
    <lineage>
        <taxon>Bacteria</taxon>
        <taxon>Bacillati</taxon>
        <taxon>Bacillota</taxon>
        <taxon>Bacilli</taxon>
        <taxon>Bacillales</taxon>
        <taxon>Bacillaceae</taxon>
        <taxon>Gracilibacillus</taxon>
    </lineage>
</organism>
<dbReference type="CDD" id="cd07207">
    <property type="entry name" value="Pat_ExoU_VipD_like"/>
    <property type="match status" value="1"/>
</dbReference>
<feature type="domain" description="PNPLA" evidence="3">
    <location>
        <begin position="5"/>
        <end position="199"/>
    </location>
</feature>
<proteinExistence type="predicted"/>
<feature type="short sequence motif" description="GXSXG" evidence="2">
    <location>
        <begin position="36"/>
        <end position="40"/>
    </location>
</feature>
<keyword evidence="2" id="KW-0442">Lipid degradation</keyword>
<evidence type="ECO:0000259" key="3">
    <source>
        <dbReference type="PROSITE" id="PS51635"/>
    </source>
</evidence>
<comment type="caution">
    <text evidence="2">Lacks conserved residue(s) required for the propagation of feature annotation.</text>
</comment>
<accession>A0ABY4ESR4</accession>
<dbReference type="Gene3D" id="3.40.1090.10">
    <property type="entry name" value="Cytosolic phospholipase A2 catalytic domain"/>
    <property type="match status" value="2"/>
</dbReference>